<evidence type="ECO:0000259" key="3">
    <source>
        <dbReference type="Pfam" id="PF17517"/>
    </source>
</evidence>
<protein>
    <recommendedName>
        <fullName evidence="3">IgGFc-binding protein N-terminal domain-containing protein</fullName>
    </recommendedName>
</protein>
<dbReference type="AlphaFoldDB" id="A6G7K8"/>
<comment type="caution">
    <text evidence="4">The sequence shown here is derived from an EMBL/GenBank/DDBJ whole genome shotgun (WGS) entry which is preliminary data.</text>
</comment>
<feature type="domain" description="IgGFc-binding protein N-terminal" evidence="3">
    <location>
        <begin position="225"/>
        <end position="513"/>
    </location>
</feature>
<keyword evidence="5" id="KW-1185">Reference proteome</keyword>
<keyword evidence="2" id="KW-0732">Signal</keyword>
<gene>
    <name evidence="4" type="ORF">PPSIR1_34252</name>
</gene>
<feature type="compositionally biased region" description="Low complexity" evidence="1">
    <location>
        <begin position="43"/>
        <end position="61"/>
    </location>
</feature>
<evidence type="ECO:0000313" key="4">
    <source>
        <dbReference type="EMBL" id="EDM78086.1"/>
    </source>
</evidence>
<dbReference type="Proteomes" id="UP000005801">
    <property type="component" value="Unassembled WGS sequence"/>
</dbReference>
<evidence type="ECO:0000313" key="5">
    <source>
        <dbReference type="Proteomes" id="UP000005801"/>
    </source>
</evidence>
<name>A6G7K8_9BACT</name>
<dbReference type="EMBL" id="ABCS01000035">
    <property type="protein sequence ID" value="EDM78086.1"/>
    <property type="molecule type" value="Genomic_DNA"/>
</dbReference>
<dbReference type="eggNOG" id="COG3291">
    <property type="taxonomic scope" value="Bacteria"/>
</dbReference>
<dbReference type="Pfam" id="PF17517">
    <property type="entry name" value="IgGFc_binding"/>
    <property type="match status" value="1"/>
</dbReference>
<dbReference type="PANTHER" id="PTHR46534:SF1">
    <property type="entry name" value="IGGFC-BINDING PROTEIN N-TERMINAL DOMAIN-CONTAINING PROTEIN"/>
    <property type="match status" value="1"/>
</dbReference>
<organism evidence="4 5">
    <name type="scientific">Plesiocystis pacifica SIR-1</name>
    <dbReference type="NCBI Taxonomy" id="391625"/>
    <lineage>
        <taxon>Bacteria</taxon>
        <taxon>Pseudomonadati</taxon>
        <taxon>Myxococcota</taxon>
        <taxon>Polyangia</taxon>
        <taxon>Nannocystales</taxon>
        <taxon>Nannocystaceae</taxon>
        <taxon>Plesiocystis</taxon>
    </lineage>
</organism>
<dbReference type="InterPro" id="IPR035234">
    <property type="entry name" value="IgGFc-bd_N"/>
</dbReference>
<feature type="region of interest" description="Disordered" evidence="1">
    <location>
        <begin position="24"/>
        <end position="107"/>
    </location>
</feature>
<dbReference type="PANTHER" id="PTHR46534">
    <property type="entry name" value="IGGFC_BINDING DOMAIN-CONTAINING PROTEIN"/>
    <property type="match status" value="1"/>
</dbReference>
<feature type="signal peptide" evidence="2">
    <location>
        <begin position="1"/>
        <end position="24"/>
    </location>
</feature>
<feature type="chain" id="PRO_5002697507" description="IgGFc-binding protein N-terminal domain-containing protein" evidence="2">
    <location>
        <begin position="25"/>
        <end position="537"/>
    </location>
</feature>
<dbReference type="PROSITE" id="PS51257">
    <property type="entry name" value="PROKAR_LIPOPROTEIN"/>
    <property type="match status" value="1"/>
</dbReference>
<dbReference type="STRING" id="391625.PPSIR1_34252"/>
<evidence type="ECO:0000256" key="2">
    <source>
        <dbReference type="SAM" id="SignalP"/>
    </source>
</evidence>
<sequence length="537" mass="56083">MMSPMHRRLFGSLSLALVSLSASACGDSGGEGDDELGMSTTLGTTESGIGTEDSGTSSSTGDGEDSEAGSTTDAGEEEDQGEDRGEGPKFDLGGVPDGGAEGGPVLPPIPENCAQALLVESTVGCSFHANKMQNFIEEPTSLVVGNVSEDQTATVQLYQGVGGNEQAVGGPVSVAPGQAHEFVLNSPTQPGDVSVLRVGGAFRVESDVPLVAYQHSPIDAEAHNDSSMLIPDAALGQNYIVAAYDTNIGSDYSYFAVVGIHDGTVVEWSTPEGTQAGSGVPAVNGGGSAMVTVNHFDMLQVTSGTDVSGTVITTSEPAWVVGAVPCVNVPQNITFCDHIEEQMLPLDYWGQEYVGAHAPQRGSEDYYWRVYAGDDAVTISTDPPQPGTPVTLDQGEWVEFSTTESFMFTGDGPFMPVQYLEGQNGGAGTGDPASYQMVPTEQYLPRYVFVTGTGYNLNYAQIIRPIGGADVFVDGQLVTGYEVVGNFEVADFPITEGAHLAESDQAFGLLQIGYTNVTSYAYPGGLRLATINPQPQG</sequence>
<accession>A6G7K8</accession>
<reference evidence="4 5" key="1">
    <citation type="submission" date="2007-06" db="EMBL/GenBank/DDBJ databases">
        <authorList>
            <person name="Shimkets L."/>
            <person name="Ferriera S."/>
            <person name="Johnson J."/>
            <person name="Kravitz S."/>
            <person name="Beeson K."/>
            <person name="Sutton G."/>
            <person name="Rogers Y.-H."/>
            <person name="Friedman R."/>
            <person name="Frazier M."/>
            <person name="Venter J.C."/>
        </authorList>
    </citation>
    <scope>NUCLEOTIDE SEQUENCE [LARGE SCALE GENOMIC DNA]</scope>
    <source>
        <strain evidence="4 5">SIR-1</strain>
    </source>
</reference>
<evidence type="ECO:0000256" key="1">
    <source>
        <dbReference type="SAM" id="MobiDB-lite"/>
    </source>
</evidence>
<proteinExistence type="predicted"/>